<evidence type="ECO:0000313" key="3">
    <source>
        <dbReference type="Proteomes" id="UP001428817"/>
    </source>
</evidence>
<dbReference type="InterPro" id="IPR011856">
    <property type="entry name" value="tRNA_endonuc-like_dom_sf"/>
</dbReference>
<keyword evidence="3" id="KW-1185">Reference proteome</keyword>
<dbReference type="RefSeq" id="WP_185065984.1">
    <property type="nucleotide sequence ID" value="NZ_BAABJP010000026.1"/>
</dbReference>
<gene>
    <name evidence="2" type="ORF">GCM10023321_46970</name>
</gene>
<name>A0ABP9QHK1_9PSEU</name>
<dbReference type="InterPro" id="IPR007560">
    <property type="entry name" value="Restrct_endonuc_IV_Mrr"/>
</dbReference>
<dbReference type="Pfam" id="PF04471">
    <property type="entry name" value="Mrr_cat"/>
    <property type="match status" value="1"/>
</dbReference>
<feature type="domain" description="Restriction endonuclease type IV Mrr" evidence="1">
    <location>
        <begin position="41"/>
        <end position="154"/>
    </location>
</feature>
<dbReference type="SUPFAM" id="SSF52980">
    <property type="entry name" value="Restriction endonuclease-like"/>
    <property type="match status" value="1"/>
</dbReference>
<sequence>MSRHPYEVEPVTPIREFDLTRFAFVDGLDAVSRLVSRPDLMEMTPTEFEHFVRQVFESMEGIQGWTTERTGDDGTDAVVINRNSVVGGLTVIQVKQYSRVLGLNHIRELVGAMDEKRPGRGILVTTSWFTSGCWTKAKENGRIELIDGARLVALTRETLGKDVLISGPPGGKRRDRPPAPT</sequence>
<dbReference type="Proteomes" id="UP001428817">
    <property type="component" value="Unassembled WGS sequence"/>
</dbReference>
<protein>
    <recommendedName>
        <fullName evidence="1">Restriction endonuclease type IV Mrr domain-containing protein</fullName>
    </recommendedName>
</protein>
<dbReference type="PANTHER" id="PTHR30015:SF7">
    <property type="entry name" value="TYPE IV METHYL-DIRECTED RESTRICTION ENZYME ECOKMRR"/>
    <property type="match status" value="1"/>
</dbReference>
<evidence type="ECO:0000313" key="2">
    <source>
        <dbReference type="EMBL" id="GAA5162033.1"/>
    </source>
</evidence>
<organism evidence="2 3">
    <name type="scientific">Pseudonocardia eucalypti</name>
    <dbReference type="NCBI Taxonomy" id="648755"/>
    <lineage>
        <taxon>Bacteria</taxon>
        <taxon>Bacillati</taxon>
        <taxon>Actinomycetota</taxon>
        <taxon>Actinomycetes</taxon>
        <taxon>Pseudonocardiales</taxon>
        <taxon>Pseudonocardiaceae</taxon>
        <taxon>Pseudonocardia</taxon>
    </lineage>
</organism>
<comment type="caution">
    <text evidence="2">The sequence shown here is derived from an EMBL/GenBank/DDBJ whole genome shotgun (WGS) entry which is preliminary data.</text>
</comment>
<dbReference type="InterPro" id="IPR052906">
    <property type="entry name" value="Type_IV_Methyl-Rstrct_Enzyme"/>
</dbReference>
<dbReference type="InterPro" id="IPR011335">
    <property type="entry name" value="Restrct_endonuc-II-like"/>
</dbReference>
<dbReference type="PANTHER" id="PTHR30015">
    <property type="entry name" value="MRR RESTRICTION SYSTEM PROTEIN"/>
    <property type="match status" value="1"/>
</dbReference>
<dbReference type="Gene3D" id="3.40.1350.10">
    <property type="match status" value="1"/>
</dbReference>
<proteinExistence type="predicted"/>
<evidence type="ECO:0000259" key="1">
    <source>
        <dbReference type="Pfam" id="PF04471"/>
    </source>
</evidence>
<accession>A0ABP9QHK1</accession>
<reference evidence="3" key="1">
    <citation type="journal article" date="2019" name="Int. J. Syst. Evol. Microbiol.">
        <title>The Global Catalogue of Microorganisms (GCM) 10K type strain sequencing project: providing services to taxonomists for standard genome sequencing and annotation.</title>
        <authorList>
            <consortium name="The Broad Institute Genomics Platform"/>
            <consortium name="The Broad Institute Genome Sequencing Center for Infectious Disease"/>
            <person name="Wu L."/>
            <person name="Ma J."/>
        </authorList>
    </citation>
    <scope>NUCLEOTIDE SEQUENCE [LARGE SCALE GENOMIC DNA]</scope>
    <source>
        <strain evidence="3">JCM 18303</strain>
    </source>
</reference>
<dbReference type="EMBL" id="BAABJP010000026">
    <property type="protein sequence ID" value="GAA5162033.1"/>
    <property type="molecule type" value="Genomic_DNA"/>
</dbReference>